<evidence type="ECO:0000313" key="3">
    <source>
        <dbReference type="Proteomes" id="UP000199533"/>
    </source>
</evidence>
<dbReference type="InterPro" id="IPR010998">
    <property type="entry name" value="Integrase_recombinase_N"/>
</dbReference>
<dbReference type="GO" id="GO:0003677">
    <property type="term" value="F:DNA binding"/>
    <property type="evidence" value="ECO:0007669"/>
    <property type="project" value="UniProtKB-KW"/>
</dbReference>
<organism evidence="2 3">
    <name type="scientific">Nitrosomonas aestuarii</name>
    <dbReference type="NCBI Taxonomy" id="52441"/>
    <lineage>
        <taxon>Bacteria</taxon>
        <taxon>Pseudomonadati</taxon>
        <taxon>Pseudomonadota</taxon>
        <taxon>Betaproteobacteria</taxon>
        <taxon>Nitrosomonadales</taxon>
        <taxon>Nitrosomonadaceae</taxon>
        <taxon>Nitrosomonas</taxon>
    </lineage>
</organism>
<dbReference type="OrthoDB" id="9801717at2"/>
<dbReference type="SUPFAM" id="SSF56349">
    <property type="entry name" value="DNA breaking-rejoining enzymes"/>
    <property type="match status" value="1"/>
</dbReference>
<reference evidence="3" key="1">
    <citation type="submission" date="2016-10" db="EMBL/GenBank/DDBJ databases">
        <authorList>
            <person name="Varghese N."/>
            <person name="Submissions S."/>
        </authorList>
    </citation>
    <scope>NUCLEOTIDE SEQUENCE [LARGE SCALE GENOMIC DNA]</scope>
    <source>
        <strain evidence="3">Nm69</strain>
    </source>
</reference>
<accession>A0A1I4GUC6</accession>
<dbReference type="Gene3D" id="1.10.150.130">
    <property type="match status" value="1"/>
</dbReference>
<dbReference type="STRING" id="52441.SAMN05216302_10637"/>
<name>A0A1I4GUC6_9PROT</name>
<protein>
    <recommendedName>
        <fullName evidence="4">Phage integrase, N-terminal SAM-like domain</fullName>
    </recommendedName>
</protein>
<dbReference type="RefSeq" id="WP_090703448.1">
    <property type="nucleotide sequence ID" value="NZ_FOSP01000063.1"/>
</dbReference>
<dbReference type="EMBL" id="FOSP01000063">
    <property type="protein sequence ID" value="SFL33575.1"/>
    <property type="molecule type" value="Genomic_DNA"/>
</dbReference>
<evidence type="ECO:0000256" key="1">
    <source>
        <dbReference type="ARBA" id="ARBA00023125"/>
    </source>
</evidence>
<dbReference type="Proteomes" id="UP000199533">
    <property type="component" value="Unassembled WGS sequence"/>
</dbReference>
<gene>
    <name evidence="2" type="ORF">SAMN05216302_10637</name>
</gene>
<proteinExistence type="predicted"/>
<keyword evidence="3" id="KW-1185">Reference proteome</keyword>
<evidence type="ECO:0000313" key="2">
    <source>
        <dbReference type="EMBL" id="SFL33575.1"/>
    </source>
</evidence>
<evidence type="ECO:0008006" key="4">
    <source>
        <dbReference type="Google" id="ProtNLM"/>
    </source>
</evidence>
<dbReference type="InterPro" id="IPR011010">
    <property type="entry name" value="DNA_brk_join_enz"/>
</dbReference>
<sequence length="186" mass="21013">MLNKLIIQLENLSLPVLISDAGMAASTRFVEFFTAQIRNSNTQSAYYRAATRFMHWYEKRAAGMTAIEPVVVATYVEALASTHSTPSVKQYLAASVHGPKHVVRESKTTILDEHEIPELLESLNTGKLSDLRDRTILGLMAYSFARVSALTKKMQVMPRTRTTQLHDRRNDIVNQGEINVFDFRRG</sequence>
<dbReference type="AlphaFoldDB" id="A0A1I4GUC6"/>
<keyword evidence="1" id="KW-0238">DNA-binding</keyword>